<keyword evidence="14" id="KW-1185">Reference proteome</keyword>
<sequence>MCHQGVCGVCIVMVRAYRQTSGTIETFSVNSCLVLALSCNGWEITTIEGVGNRKDGYSDVQKRIAALNGTQCGYCTPGWVMQMHSLLHKNLTMSELEDSFGSNTCRCTGYRPILDTIKSFASDANKDLCSKVKDIEDLKICPKSNRKCSIDSNSSDWCLLNYECVTSNEIICINYKTEVFFKVYTVDQILQVIRENGSNFMLVDGNTAKGVIKNFQYPKILIDISDVTSLKQYTFEQNFVVGANTSIQDCITIFSNEAKTREQFQYFEQFIGSLAGNMMIKHNDPTYQSDIFLLFEAVGATVTVCNSNGNSKVLSLPAFLQYDMKNSLILNFKLPPQGKNHIFKSYKIISRNQNALAIVNAAFYIKINPNTSVFEETSIVYGNISGSFIHANKTEKYITGKNVFNTETLQSAIKILDQEIDPAEEPVEATPKIRKKLAIGLFYKFILSICPQELLSSRYSSGGTLISRPLSSGKQYYQTDKDLYPLNQPVQKLEAVIQSSGEAQYVNDIPMMYNQVFAAFVLSKVCKGKVDLIDIDDIVDHSGFIAFFTPKDIPGVNSFTYPSIYLQTEDEEIMASDNIKFYGQPVAIVVANSEQLAAELARKVKVTYKSEDSKPVLTIDEAKEDKDRYMAGGDDATIKPKGKGTDGKTVIKGKYEIEAQYHYYMEPLSCVVIPVDTGLEVYSTTQWMDLVQIGVARCLKIKESDVHVMVRRIGGGFGGKISRNNQVATACALVASKLDRPCRYLLTRMAKYSI</sequence>
<dbReference type="Gene3D" id="3.10.20.30">
    <property type="match status" value="1"/>
</dbReference>
<dbReference type="Gene3D" id="3.30.390.50">
    <property type="entry name" value="CO dehydrogenase flavoprotein, C-terminal domain"/>
    <property type="match status" value="1"/>
</dbReference>
<dbReference type="InterPro" id="IPR036318">
    <property type="entry name" value="FAD-bd_PCMH-like_sf"/>
</dbReference>
<keyword evidence="6" id="KW-0479">Metal-binding</keyword>
<dbReference type="Pfam" id="PF00941">
    <property type="entry name" value="FAD_binding_5"/>
    <property type="match status" value="1"/>
</dbReference>
<dbReference type="InterPro" id="IPR016166">
    <property type="entry name" value="FAD-bd_PCMH"/>
</dbReference>
<dbReference type="GO" id="GO:0071949">
    <property type="term" value="F:FAD binding"/>
    <property type="evidence" value="ECO:0007669"/>
    <property type="project" value="InterPro"/>
</dbReference>
<dbReference type="Pfam" id="PF03450">
    <property type="entry name" value="CO_deh_flav_C"/>
    <property type="match status" value="1"/>
</dbReference>
<dbReference type="Pfam" id="PF01799">
    <property type="entry name" value="Fer2_2"/>
    <property type="match status" value="1"/>
</dbReference>
<comment type="cofactor">
    <cofactor evidence="1">
        <name>Mo-molybdopterin</name>
        <dbReference type="ChEBI" id="CHEBI:71302"/>
    </cofactor>
</comment>
<evidence type="ECO:0000256" key="9">
    <source>
        <dbReference type="ARBA" id="ARBA00023004"/>
    </source>
</evidence>
<feature type="domain" description="FAD-binding PCMH-type" evidence="12">
    <location>
        <begin position="172"/>
        <end position="339"/>
    </location>
</feature>
<dbReference type="PROSITE" id="PS00197">
    <property type="entry name" value="2FE2S_FER_1"/>
    <property type="match status" value="1"/>
</dbReference>
<dbReference type="InterPro" id="IPR008274">
    <property type="entry name" value="AldOxase/xan_DH_MoCoBD1"/>
</dbReference>
<dbReference type="InterPro" id="IPR036683">
    <property type="entry name" value="CO_DH_flav_C_dom_sf"/>
</dbReference>
<reference evidence="13 14" key="1">
    <citation type="submission" date="2017-07" db="EMBL/GenBank/DDBJ databases">
        <authorList>
            <person name="Talla V."/>
            <person name="Backstrom N."/>
        </authorList>
    </citation>
    <scope>NUCLEOTIDE SEQUENCE [LARGE SCALE GENOMIC DNA]</scope>
</reference>
<comment type="similarity">
    <text evidence="2">Belongs to the xanthine dehydrogenase family.</text>
</comment>
<proteinExistence type="inferred from homology"/>
<dbReference type="InterPro" id="IPR005107">
    <property type="entry name" value="CO_DH_flav_C"/>
</dbReference>
<dbReference type="SUPFAM" id="SSF55447">
    <property type="entry name" value="CO dehydrogenase flavoprotein C-terminal domain-like"/>
    <property type="match status" value="1"/>
</dbReference>
<dbReference type="EMBL" id="FZQP02003434">
    <property type="protein sequence ID" value="VVC98188.1"/>
    <property type="molecule type" value="Genomic_DNA"/>
</dbReference>
<dbReference type="SUPFAM" id="SSF54292">
    <property type="entry name" value="2Fe-2S ferredoxin-like"/>
    <property type="match status" value="1"/>
</dbReference>
<dbReference type="InterPro" id="IPR000674">
    <property type="entry name" value="Ald_Oxase/Xan_DH_a/b"/>
</dbReference>
<dbReference type="SUPFAM" id="SSF56003">
    <property type="entry name" value="Molybdenum cofactor-binding domain"/>
    <property type="match status" value="1"/>
</dbReference>
<dbReference type="SMART" id="SM01008">
    <property type="entry name" value="Ald_Xan_dh_C"/>
    <property type="match status" value="1"/>
</dbReference>
<dbReference type="SUPFAM" id="SSF56176">
    <property type="entry name" value="FAD-binding/transporter-associated domain-like"/>
    <property type="match status" value="1"/>
</dbReference>
<evidence type="ECO:0000313" key="14">
    <source>
        <dbReference type="Proteomes" id="UP000324832"/>
    </source>
</evidence>
<protein>
    <recommendedName>
        <fullName evidence="12">FAD-binding PCMH-type domain-containing protein</fullName>
    </recommendedName>
</protein>
<keyword evidence="7" id="KW-0274">FAD</keyword>
<keyword evidence="10" id="KW-0411">Iron-sulfur</keyword>
<evidence type="ECO:0000256" key="7">
    <source>
        <dbReference type="ARBA" id="ARBA00022827"/>
    </source>
</evidence>
<evidence type="ECO:0000259" key="12">
    <source>
        <dbReference type="PROSITE" id="PS51387"/>
    </source>
</evidence>
<keyword evidence="4" id="KW-0285">Flavoprotein</keyword>
<keyword evidence="3" id="KW-0500">Molybdenum</keyword>
<dbReference type="Gene3D" id="1.10.150.120">
    <property type="entry name" value="[2Fe-2S]-binding domain"/>
    <property type="match status" value="1"/>
</dbReference>
<dbReference type="Gene3D" id="3.90.1170.50">
    <property type="entry name" value="Aldehyde oxidase/xanthine dehydrogenase, a/b hammerhead"/>
    <property type="match status" value="1"/>
</dbReference>
<evidence type="ECO:0000256" key="11">
    <source>
        <dbReference type="ARBA" id="ARBA00034078"/>
    </source>
</evidence>
<dbReference type="Pfam" id="PF01315">
    <property type="entry name" value="Ald_Xan_dh_C"/>
    <property type="match status" value="1"/>
</dbReference>
<dbReference type="PROSITE" id="PS51387">
    <property type="entry name" value="FAD_PCMH"/>
    <property type="match status" value="1"/>
</dbReference>
<keyword evidence="5" id="KW-0001">2Fe-2S</keyword>
<dbReference type="FunFam" id="3.30.390.50:FF:000003">
    <property type="entry name" value="Aldehyde oxidase1"/>
    <property type="match status" value="1"/>
</dbReference>
<name>A0A5E4QJS2_9NEOP</name>
<dbReference type="InterPro" id="IPR002346">
    <property type="entry name" value="Mopterin_DH_FAD-bd"/>
</dbReference>
<evidence type="ECO:0000256" key="6">
    <source>
        <dbReference type="ARBA" id="ARBA00022723"/>
    </source>
</evidence>
<evidence type="ECO:0000256" key="8">
    <source>
        <dbReference type="ARBA" id="ARBA00023002"/>
    </source>
</evidence>
<accession>A0A5E4QJS2</accession>
<comment type="cofactor">
    <cofactor evidence="11">
        <name>[2Fe-2S] cluster</name>
        <dbReference type="ChEBI" id="CHEBI:190135"/>
    </cofactor>
</comment>
<dbReference type="FunFam" id="3.30.365.10:FF:000001">
    <property type="entry name" value="Xanthine dehydrogenase oxidase"/>
    <property type="match status" value="1"/>
</dbReference>
<dbReference type="InterPro" id="IPR036010">
    <property type="entry name" value="2Fe-2S_ferredoxin-like_sf"/>
</dbReference>
<dbReference type="Gene3D" id="3.30.365.10">
    <property type="entry name" value="Aldehyde oxidase/xanthine dehydrogenase, molybdopterin binding domain"/>
    <property type="match status" value="2"/>
</dbReference>
<evidence type="ECO:0000256" key="10">
    <source>
        <dbReference type="ARBA" id="ARBA00023014"/>
    </source>
</evidence>
<dbReference type="Proteomes" id="UP000324832">
    <property type="component" value="Unassembled WGS sequence"/>
</dbReference>
<dbReference type="Pfam" id="PF02738">
    <property type="entry name" value="MoCoBD_1"/>
    <property type="match status" value="1"/>
</dbReference>
<dbReference type="GO" id="GO:0051537">
    <property type="term" value="F:2 iron, 2 sulfur cluster binding"/>
    <property type="evidence" value="ECO:0007669"/>
    <property type="project" value="UniProtKB-KW"/>
</dbReference>
<organism evidence="13 14">
    <name type="scientific">Leptidea sinapis</name>
    <dbReference type="NCBI Taxonomy" id="189913"/>
    <lineage>
        <taxon>Eukaryota</taxon>
        <taxon>Metazoa</taxon>
        <taxon>Ecdysozoa</taxon>
        <taxon>Arthropoda</taxon>
        <taxon>Hexapoda</taxon>
        <taxon>Insecta</taxon>
        <taxon>Pterygota</taxon>
        <taxon>Neoptera</taxon>
        <taxon>Endopterygota</taxon>
        <taxon>Lepidoptera</taxon>
        <taxon>Glossata</taxon>
        <taxon>Ditrysia</taxon>
        <taxon>Papilionoidea</taxon>
        <taxon>Pieridae</taxon>
        <taxon>Dismorphiinae</taxon>
        <taxon>Leptidea</taxon>
    </lineage>
</organism>
<dbReference type="AlphaFoldDB" id="A0A5E4QJS2"/>
<evidence type="ECO:0000256" key="4">
    <source>
        <dbReference type="ARBA" id="ARBA00022630"/>
    </source>
</evidence>
<gene>
    <name evidence="13" type="ORF">LSINAPIS_LOCUS9312</name>
</gene>
<dbReference type="SUPFAM" id="SSF54665">
    <property type="entry name" value="CO dehydrogenase molybdoprotein N-domain-like"/>
    <property type="match status" value="1"/>
</dbReference>
<dbReference type="GO" id="GO:0016491">
    <property type="term" value="F:oxidoreductase activity"/>
    <property type="evidence" value="ECO:0007669"/>
    <property type="project" value="UniProtKB-KW"/>
</dbReference>
<evidence type="ECO:0000313" key="13">
    <source>
        <dbReference type="EMBL" id="VVC98188.1"/>
    </source>
</evidence>
<dbReference type="InterPro" id="IPR002888">
    <property type="entry name" value="2Fe-2S-bd"/>
</dbReference>
<keyword evidence="9" id="KW-0408">Iron</keyword>
<evidence type="ECO:0000256" key="3">
    <source>
        <dbReference type="ARBA" id="ARBA00022505"/>
    </source>
</evidence>
<evidence type="ECO:0000256" key="5">
    <source>
        <dbReference type="ARBA" id="ARBA00022714"/>
    </source>
</evidence>
<dbReference type="InterPro" id="IPR006058">
    <property type="entry name" value="2Fe2S_fd_BS"/>
</dbReference>
<dbReference type="InterPro" id="IPR037165">
    <property type="entry name" value="AldOxase/xan_DH_Mopterin-bd_sf"/>
</dbReference>
<dbReference type="PANTHER" id="PTHR11908">
    <property type="entry name" value="XANTHINE DEHYDROGENASE"/>
    <property type="match status" value="1"/>
</dbReference>
<dbReference type="GO" id="GO:0005506">
    <property type="term" value="F:iron ion binding"/>
    <property type="evidence" value="ECO:0007669"/>
    <property type="project" value="InterPro"/>
</dbReference>
<evidence type="ECO:0000256" key="2">
    <source>
        <dbReference type="ARBA" id="ARBA00006849"/>
    </source>
</evidence>
<dbReference type="SUPFAM" id="SSF47741">
    <property type="entry name" value="CO dehydrogenase ISP C-domain like"/>
    <property type="match status" value="1"/>
</dbReference>
<dbReference type="InterPro" id="IPR036884">
    <property type="entry name" value="2Fe-2S-bd_dom_sf"/>
</dbReference>
<dbReference type="InterPro" id="IPR036856">
    <property type="entry name" value="Ald_Oxase/Xan_DH_a/b_sf"/>
</dbReference>
<dbReference type="InterPro" id="IPR012675">
    <property type="entry name" value="Beta-grasp_dom_sf"/>
</dbReference>
<keyword evidence="8" id="KW-0560">Oxidoreductase</keyword>
<evidence type="ECO:0000256" key="1">
    <source>
        <dbReference type="ARBA" id="ARBA00001924"/>
    </source>
</evidence>
<dbReference type="SMART" id="SM01092">
    <property type="entry name" value="CO_deh_flav_C"/>
    <property type="match status" value="1"/>
</dbReference>
<dbReference type="InterPro" id="IPR016208">
    <property type="entry name" value="Ald_Oxase/xanthine_DH-like"/>
</dbReference>
<dbReference type="PANTHER" id="PTHR11908:SF132">
    <property type="entry name" value="ALDEHYDE OXIDASE 1-RELATED"/>
    <property type="match status" value="1"/>
</dbReference>